<evidence type="ECO:0000313" key="8">
    <source>
        <dbReference type="Proteomes" id="UP000761534"/>
    </source>
</evidence>
<feature type="compositionally biased region" description="Polar residues" evidence="5">
    <location>
        <begin position="366"/>
        <end position="381"/>
    </location>
</feature>
<comment type="similarity">
    <text evidence="4">Belongs to the TRAFAC class TrmE-Era-EngA-EngB-Septin-like GTPase superfamily. Septin GTPase family.</text>
</comment>
<dbReference type="VEuPathDB" id="FungiDB:TRICI_004670"/>
<reference evidence="7" key="1">
    <citation type="journal article" date="2019" name="G3 (Bethesda)">
        <title>Genome Assemblies of Two Rare Opportunistic Yeast Pathogens: Diutina rugosa (syn. Candida rugosa) and Trichomonascus ciferrii (syn. Candida ciferrii).</title>
        <authorList>
            <person name="Mixao V."/>
            <person name="Saus E."/>
            <person name="Hansen A.P."/>
            <person name="Lass-Florl C."/>
            <person name="Gabaldon T."/>
        </authorList>
    </citation>
    <scope>NUCLEOTIDE SEQUENCE</scope>
    <source>
        <strain evidence="7">CBS 4856</strain>
    </source>
</reference>
<dbReference type="AlphaFoldDB" id="A0A642V0A4"/>
<organism evidence="7 8">
    <name type="scientific">Trichomonascus ciferrii</name>
    <dbReference type="NCBI Taxonomy" id="44093"/>
    <lineage>
        <taxon>Eukaryota</taxon>
        <taxon>Fungi</taxon>
        <taxon>Dikarya</taxon>
        <taxon>Ascomycota</taxon>
        <taxon>Saccharomycotina</taxon>
        <taxon>Dipodascomycetes</taxon>
        <taxon>Dipodascales</taxon>
        <taxon>Trichomonascaceae</taxon>
        <taxon>Trichomonascus</taxon>
        <taxon>Trichomonascus ciferrii complex</taxon>
    </lineage>
</organism>
<dbReference type="Pfam" id="PF00735">
    <property type="entry name" value="Septin"/>
    <property type="match status" value="1"/>
</dbReference>
<gene>
    <name evidence="7" type="ORF">TRICI_004670</name>
</gene>
<evidence type="ECO:0000256" key="5">
    <source>
        <dbReference type="SAM" id="MobiDB-lite"/>
    </source>
</evidence>
<evidence type="ECO:0000256" key="2">
    <source>
        <dbReference type="ARBA" id="ARBA00022741"/>
    </source>
</evidence>
<dbReference type="PIRSF" id="PIRSF006698">
    <property type="entry name" value="Septin"/>
    <property type="match status" value="1"/>
</dbReference>
<proteinExistence type="inferred from homology"/>
<evidence type="ECO:0000259" key="6">
    <source>
        <dbReference type="PROSITE" id="PS51719"/>
    </source>
</evidence>
<feature type="compositionally biased region" description="Polar residues" evidence="5">
    <location>
        <begin position="345"/>
        <end position="358"/>
    </location>
</feature>
<feature type="compositionally biased region" description="Low complexity" evidence="5">
    <location>
        <begin position="272"/>
        <end position="287"/>
    </location>
</feature>
<evidence type="ECO:0000313" key="7">
    <source>
        <dbReference type="EMBL" id="KAA8908970.1"/>
    </source>
</evidence>
<keyword evidence="2 4" id="KW-0547">Nucleotide-binding</keyword>
<dbReference type="InterPro" id="IPR027417">
    <property type="entry name" value="P-loop_NTPase"/>
</dbReference>
<feature type="region of interest" description="Disordered" evidence="5">
    <location>
        <begin position="339"/>
        <end position="381"/>
    </location>
</feature>
<dbReference type="GO" id="GO:0032156">
    <property type="term" value="C:septin cytoskeleton"/>
    <property type="evidence" value="ECO:0007669"/>
    <property type="project" value="UniProtKB-ARBA"/>
</dbReference>
<dbReference type="EMBL" id="SWFS01000353">
    <property type="protein sequence ID" value="KAA8908970.1"/>
    <property type="molecule type" value="Genomic_DNA"/>
</dbReference>
<dbReference type="GO" id="GO:0005935">
    <property type="term" value="C:cellular bud neck"/>
    <property type="evidence" value="ECO:0007669"/>
    <property type="project" value="UniProtKB-SubCell"/>
</dbReference>
<feature type="region of interest" description="Disordered" evidence="5">
    <location>
        <begin position="255"/>
        <end position="287"/>
    </location>
</feature>
<dbReference type="GO" id="GO:0005525">
    <property type="term" value="F:GTP binding"/>
    <property type="evidence" value="ECO:0007669"/>
    <property type="project" value="UniProtKB-KW"/>
</dbReference>
<keyword evidence="8" id="KW-1185">Reference proteome</keyword>
<dbReference type="CDD" id="cd01850">
    <property type="entry name" value="CDC_Septin"/>
    <property type="match status" value="1"/>
</dbReference>
<dbReference type="PANTHER" id="PTHR18884">
    <property type="entry name" value="SEPTIN"/>
    <property type="match status" value="1"/>
</dbReference>
<comment type="subcellular location">
    <subcellularLocation>
        <location evidence="1">Bud neck</location>
    </subcellularLocation>
</comment>
<accession>A0A642V0A4</accession>
<dbReference type="InterPro" id="IPR016491">
    <property type="entry name" value="Septin"/>
</dbReference>
<evidence type="ECO:0000256" key="1">
    <source>
        <dbReference type="ARBA" id="ARBA00004266"/>
    </source>
</evidence>
<comment type="caution">
    <text evidence="7">The sequence shown here is derived from an EMBL/GenBank/DDBJ whole genome shotgun (WGS) entry which is preliminary data.</text>
</comment>
<evidence type="ECO:0000256" key="3">
    <source>
        <dbReference type="ARBA" id="ARBA00023134"/>
    </source>
</evidence>
<dbReference type="PROSITE" id="PS51719">
    <property type="entry name" value="G_SEPTIN"/>
    <property type="match status" value="1"/>
</dbReference>
<dbReference type="SUPFAM" id="SSF52540">
    <property type="entry name" value="P-loop containing nucleoside triphosphate hydrolases"/>
    <property type="match status" value="1"/>
</dbReference>
<dbReference type="InterPro" id="IPR030379">
    <property type="entry name" value="G_SEPTIN_dom"/>
</dbReference>
<sequence>MDLDWLTSGKVQDPAEAHIGPELEIVSITEDIPDEHNGVLSLRLLDTPGFGDALDCRRMLDKVSDYVNTTFDEVLAEESRIRRNRRFTDNRVHVLLYFIVPTGHGLRELDIEFMKLMGRRVNIIPVLSKADSLTEEELAHNKRLVMEDIDYHNIPIYHFPSDSDSESDSSTTNNQSLRSLLPFAVIGGTDLVHLNGRPTLARQYPWGAVACDDPRVSDFAALRDVLLITHLHDLKETTHDFLYESYRTEKLSRDIHSNPASAPGSPAPVPAPAAQEQSANGGAAADNASYVAREEQLRREEEKLKSIELRVQEEIARKRQELIERERELRTLETRLRQEELEMGRSSSAASSVHTANGNGFEPSKSMDSLNNRPTSINDDM</sequence>
<dbReference type="Gene3D" id="3.40.50.300">
    <property type="entry name" value="P-loop containing nucleotide triphosphate hydrolases"/>
    <property type="match status" value="1"/>
</dbReference>
<dbReference type="OrthoDB" id="416553at2759"/>
<evidence type="ECO:0000256" key="4">
    <source>
        <dbReference type="RuleBase" id="RU004560"/>
    </source>
</evidence>
<keyword evidence="3 4" id="KW-0342">GTP-binding</keyword>
<name>A0A642V0A4_9ASCO</name>
<dbReference type="Proteomes" id="UP000761534">
    <property type="component" value="Unassembled WGS sequence"/>
</dbReference>
<dbReference type="GO" id="GO:0005938">
    <property type="term" value="C:cell cortex"/>
    <property type="evidence" value="ECO:0007669"/>
    <property type="project" value="UniProtKB-ARBA"/>
</dbReference>
<feature type="domain" description="Septin-type G" evidence="6">
    <location>
        <begin position="1"/>
        <end position="253"/>
    </location>
</feature>
<protein>
    <recommendedName>
        <fullName evidence="6">Septin-type G domain-containing protein</fullName>
    </recommendedName>
</protein>